<evidence type="ECO:0000313" key="3">
    <source>
        <dbReference type="Proteomes" id="UP001321766"/>
    </source>
</evidence>
<keyword evidence="1" id="KW-1133">Transmembrane helix</keyword>
<dbReference type="EMBL" id="AP026798">
    <property type="protein sequence ID" value="BDR52339.1"/>
    <property type="molecule type" value="Genomic_DNA"/>
</dbReference>
<organism evidence="2 3">
    <name type="scientific">Bombiscardovia nodaiensis</name>
    <dbReference type="NCBI Taxonomy" id="2932181"/>
    <lineage>
        <taxon>Bacteria</taxon>
        <taxon>Bacillati</taxon>
        <taxon>Actinomycetota</taxon>
        <taxon>Actinomycetes</taxon>
        <taxon>Bifidobacteriales</taxon>
        <taxon>Bifidobacteriaceae</taxon>
        <taxon>Bombiscardovia</taxon>
    </lineage>
</organism>
<keyword evidence="3" id="KW-1185">Reference proteome</keyword>
<protein>
    <submittedName>
        <fullName evidence="2">Uncharacterized protein</fullName>
    </submittedName>
</protein>
<feature type="transmembrane region" description="Helical" evidence="1">
    <location>
        <begin position="50"/>
        <end position="72"/>
    </location>
</feature>
<name>A0ABM8B671_9BIFI</name>
<keyword evidence="1" id="KW-0472">Membrane</keyword>
<gene>
    <name evidence="2" type="ORF">KIM372_02460</name>
</gene>
<dbReference type="Proteomes" id="UP001321766">
    <property type="component" value="Chromosome"/>
</dbReference>
<reference evidence="2 3" key="1">
    <citation type="journal article" date="2023" name="Microbiol. Spectr.">
        <title>Symbiosis of Carpenter Bees with Uncharacterized Lactic Acid Bacteria Showing NAD Auxotrophy.</title>
        <authorList>
            <person name="Kawasaki S."/>
            <person name="Ozawa K."/>
            <person name="Mori T."/>
            <person name="Yamamoto A."/>
            <person name="Ito M."/>
            <person name="Ohkuma M."/>
            <person name="Sakamoto M."/>
            <person name="Matsutani M."/>
        </authorList>
    </citation>
    <scope>NUCLEOTIDE SEQUENCE [LARGE SCALE GENOMIC DNA]</scope>
    <source>
        <strain evidence="2 3">Kim37-2</strain>
    </source>
</reference>
<sequence>MADERVGLSQSQEEAVESLAQSNVYTQQSKWSTFRQLPAGQRWSFFYQHFLLGTIGVLVAIVIVASLVVTWLTKPPTPVLTVQAFNMSRYADQLASLQKDFVKQEGLKDGRLIDVDASMALDSKAAMDDSAKALTMISAGQINMIIAPRETFSIACKRGYVSKPAESLTKSQLAQVEAAGALVDAQGKPTTDSKAAQGLDLSRAATWKAKSGLPEGAILAFSNVNSGKDYPQQFVNFLKF</sequence>
<proteinExistence type="predicted"/>
<keyword evidence="1" id="KW-0812">Transmembrane</keyword>
<accession>A0ABM8B671</accession>
<evidence type="ECO:0000313" key="2">
    <source>
        <dbReference type="EMBL" id="BDR52339.1"/>
    </source>
</evidence>
<evidence type="ECO:0000256" key="1">
    <source>
        <dbReference type="SAM" id="Phobius"/>
    </source>
</evidence>